<dbReference type="InterPro" id="IPR033881">
    <property type="entry name" value="vWA_BatA_type"/>
</dbReference>
<accession>B4SBQ3</accession>
<keyword evidence="3 5" id="KW-1133">Transmembrane helix</keyword>
<dbReference type="RefSeq" id="WP_012507074.1">
    <property type="nucleotide sequence ID" value="NC_011060.1"/>
</dbReference>
<dbReference type="STRING" id="324925.Ppha_0242"/>
<organism evidence="7 8">
    <name type="scientific">Pelodictyon phaeoclathratiforme (strain DSM 5477 / BU-1)</name>
    <dbReference type="NCBI Taxonomy" id="324925"/>
    <lineage>
        <taxon>Bacteria</taxon>
        <taxon>Pseudomonadati</taxon>
        <taxon>Chlorobiota</taxon>
        <taxon>Chlorobiia</taxon>
        <taxon>Chlorobiales</taxon>
        <taxon>Chlorobiaceae</taxon>
        <taxon>Chlorobium/Pelodictyon group</taxon>
        <taxon>Pelodictyon</taxon>
    </lineage>
</organism>
<dbReference type="PANTHER" id="PTHR22550:SF5">
    <property type="entry name" value="LEUCINE ZIPPER PROTEIN 4"/>
    <property type="match status" value="1"/>
</dbReference>
<dbReference type="Proteomes" id="UP000002724">
    <property type="component" value="Chromosome"/>
</dbReference>
<evidence type="ECO:0000256" key="5">
    <source>
        <dbReference type="SAM" id="Phobius"/>
    </source>
</evidence>
<keyword evidence="2 5" id="KW-0812">Transmembrane</keyword>
<evidence type="ECO:0000313" key="7">
    <source>
        <dbReference type="EMBL" id="ACF42578.1"/>
    </source>
</evidence>
<keyword evidence="1" id="KW-1003">Cell membrane</keyword>
<name>B4SBQ3_PELPB</name>
<evidence type="ECO:0000313" key="8">
    <source>
        <dbReference type="Proteomes" id="UP000002724"/>
    </source>
</evidence>
<dbReference type="AlphaFoldDB" id="B4SBQ3"/>
<dbReference type="PROSITE" id="PS50234">
    <property type="entry name" value="VWFA"/>
    <property type="match status" value="1"/>
</dbReference>
<keyword evidence="8" id="KW-1185">Reference proteome</keyword>
<proteinExistence type="predicted"/>
<dbReference type="eggNOG" id="COG2304">
    <property type="taxonomic scope" value="Bacteria"/>
</dbReference>
<evidence type="ECO:0000259" key="6">
    <source>
        <dbReference type="PROSITE" id="PS50234"/>
    </source>
</evidence>
<dbReference type="SMART" id="SM00327">
    <property type="entry name" value="VWA"/>
    <property type="match status" value="1"/>
</dbReference>
<protein>
    <submittedName>
        <fullName evidence="7">von Willebrand factor type A</fullName>
    </submittedName>
</protein>
<sequence length="336" mass="37463">MLDWFARIPRIELAEPSWLLLLPLFALAAWFRAWREHLGKTPAILFPGVERLKDSGFDAHLWLREMPHWLRWSAFVLCVLALTGPHLLFRQSEAESRGIDVILALDISESMLQKDVGGTSRLDAAREVSRNFVLRRSNDRIGLVVFRGKGYTQCPLTLDHEVLAMLLDRLSPGVIQDDGTAIGTAILIAVNRLKASESLHKVLILVTDGENNAGEVGPGTAASIAARSGVRIYVINAGFKVVEDRIDPPEESGRYIQKDEESLQGIARTTGGGYFRVEDPAAFDQTIRSIDRLEKKRFTGPVMEHRSGLFLPLLTMAILLLLLEVVLSNTRLLRIP</sequence>
<evidence type="ECO:0000256" key="3">
    <source>
        <dbReference type="ARBA" id="ARBA00022989"/>
    </source>
</evidence>
<gene>
    <name evidence="7" type="ordered locus">Ppha_0242</name>
</gene>
<evidence type="ECO:0000256" key="1">
    <source>
        <dbReference type="ARBA" id="ARBA00022475"/>
    </source>
</evidence>
<dbReference type="EMBL" id="CP001110">
    <property type="protein sequence ID" value="ACF42578.1"/>
    <property type="molecule type" value="Genomic_DNA"/>
</dbReference>
<dbReference type="Gene3D" id="3.40.50.410">
    <property type="entry name" value="von Willebrand factor, type A domain"/>
    <property type="match status" value="1"/>
</dbReference>
<dbReference type="PANTHER" id="PTHR22550">
    <property type="entry name" value="SPORE GERMINATION PROTEIN"/>
    <property type="match status" value="1"/>
</dbReference>
<dbReference type="InterPro" id="IPR002035">
    <property type="entry name" value="VWF_A"/>
</dbReference>
<keyword evidence="4 5" id="KW-0472">Membrane</keyword>
<dbReference type="InterPro" id="IPR036465">
    <property type="entry name" value="vWFA_dom_sf"/>
</dbReference>
<evidence type="ECO:0000256" key="2">
    <source>
        <dbReference type="ARBA" id="ARBA00022692"/>
    </source>
</evidence>
<dbReference type="HOGENOM" id="CLU_024570_0_0_10"/>
<dbReference type="OrthoDB" id="6206554at2"/>
<dbReference type="SUPFAM" id="SSF53300">
    <property type="entry name" value="vWA-like"/>
    <property type="match status" value="1"/>
</dbReference>
<reference evidence="7 8" key="1">
    <citation type="submission" date="2008-06" db="EMBL/GenBank/DDBJ databases">
        <title>Complete sequence of Pelodictyon phaeoclathratiforme BU-1.</title>
        <authorList>
            <consortium name="US DOE Joint Genome Institute"/>
            <person name="Lucas S."/>
            <person name="Copeland A."/>
            <person name="Lapidus A."/>
            <person name="Glavina del Rio T."/>
            <person name="Dalin E."/>
            <person name="Tice H."/>
            <person name="Bruce D."/>
            <person name="Goodwin L."/>
            <person name="Pitluck S."/>
            <person name="Schmutz J."/>
            <person name="Larimer F."/>
            <person name="Land M."/>
            <person name="Hauser L."/>
            <person name="Kyrpides N."/>
            <person name="Mikhailova N."/>
            <person name="Liu Z."/>
            <person name="Li T."/>
            <person name="Zhao F."/>
            <person name="Overmann J."/>
            <person name="Bryant D.A."/>
            <person name="Richardson P."/>
        </authorList>
    </citation>
    <scope>NUCLEOTIDE SEQUENCE [LARGE SCALE GENOMIC DNA]</scope>
    <source>
        <strain evidence="8">DSM 5477 / BU-1</strain>
    </source>
</reference>
<evidence type="ECO:0000256" key="4">
    <source>
        <dbReference type="ARBA" id="ARBA00023136"/>
    </source>
</evidence>
<dbReference type="CDD" id="cd01467">
    <property type="entry name" value="vWA_BatA_type"/>
    <property type="match status" value="1"/>
</dbReference>
<dbReference type="KEGG" id="pph:Ppha_0242"/>
<feature type="domain" description="VWFA" evidence="6">
    <location>
        <begin position="100"/>
        <end position="290"/>
    </location>
</feature>
<feature type="transmembrane region" description="Helical" evidence="5">
    <location>
        <begin position="309"/>
        <end position="327"/>
    </location>
</feature>
<dbReference type="Pfam" id="PF00092">
    <property type="entry name" value="VWA"/>
    <property type="match status" value="1"/>
</dbReference>
<dbReference type="InterPro" id="IPR050768">
    <property type="entry name" value="UPF0353/GerABKA_families"/>
</dbReference>